<keyword evidence="12" id="KW-0472">Membrane</keyword>
<keyword evidence="9" id="KW-0482">Metalloprotease</keyword>
<dbReference type="PANTHER" id="PTHR23076:SF97">
    <property type="entry name" value="ATP-DEPENDENT ZINC METALLOPROTEASE YME1L1"/>
    <property type="match status" value="1"/>
</dbReference>
<dbReference type="Pfam" id="PF17862">
    <property type="entry name" value="AAA_lid_3"/>
    <property type="match status" value="1"/>
</dbReference>
<dbReference type="FunFam" id="1.10.8.60:FF:000001">
    <property type="entry name" value="ATP-dependent zinc metalloprotease FtsH"/>
    <property type="match status" value="1"/>
</dbReference>
<dbReference type="GO" id="GO:0005524">
    <property type="term" value="F:ATP binding"/>
    <property type="evidence" value="ECO:0007669"/>
    <property type="project" value="UniProtKB-KW"/>
</dbReference>
<dbReference type="GO" id="GO:0006508">
    <property type="term" value="P:proteolysis"/>
    <property type="evidence" value="ECO:0007669"/>
    <property type="project" value="UniProtKB-KW"/>
</dbReference>
<keyword evidence="15" id="KW-1185">Reference proteome</keyword>
<evidence type="ECO:0000256" key="7">
    <source>
        <dbReference type="ARBA" id="ARBA00022833"/>
    </source>
</evidence>
<name>A0A6I6DF85_9FIRM</name>
<evidence type="ECO:0000259" key="13">
    <source>
        <dbReference type="SMART" id="SM00382"/>
    </source>
</evidence>
<reference evidence="15" key="1">
    <citation type="journal article" date="2019" name="Microbiology">
        <title>Complete Genome Sequence of an Uncultured Bacterium of the Candidate Phylum Bipolaricaulota.</title>
        <authorList>
            <person name="Kadnikov V.V."/>
            <person name="Mardanov A.V."/>
            <person name="Beletsky A.V."/>
            <person name="Frank Y.A."/>
            <person name="Karnachuk O.V."/>
            <person name="Ravin N.V."/>
        </authorList>
    </citation>
    <scope>NUCLEOTIDE SEQUENCE [LARGE SCALE GENOMIC DNA]</scope>
</reference>
<dbReference type="SUPFAM" id="SSF140990">
    <property type="entry name" value="FtsH protease domain-like"/>
    <property type="match status" value="1"/>
</dbReference>
<keyword evidence="4" id="KW-0479">Metal-binding</keyword>
<dbReference type="SUPFAM" id="SSF52540">
    <property type="entry name" value="P-loop containing nucleoside triphosphate hydrolases"/>
    <property type="match status" value="1"/>
</dbReference>
<keyword evidence="8 11" id="KW-0067">ATP-binding</keyword>
<protein>
    <submittedName>
        <fullName evidence="14">ATP-dependent zinc metalloproteinase similar to FtsH</fullName>
    </submittedName>
</protein>
<dbReference type="InterPro" id="IPR003959">
    <property type="entry name" value="ATPase_AAA_core"/>
</dbReference>
<evidence type="ECO:0000256" key="1">
    <source>
        <dbReference type="ARBA" id="ARBA00001947"/>
    </source>
</evidence>
<dbReference type="InterPro" id="IPR041569">
    <property type="entry name" value="AAA_lid_3"/>
</dbReference>
<feature type="transmembrane region" description="Helical" evidence="12">
    <location>
        <begin position="12"/>
        <end position="40"/>
    </location>
</feature>
<dbReference type="RefSeq" id="WP_156203519.1">
    <property type="nucleotide sequence ID" value="NZ_CP046457.1"/>
</dbReference>
<keyword evidence="7" id="KW-0862">Zinc</keyword>
<dbReference type="GO" id="GO:0004222">
    <property type="term" value="F:metalloendopeptidase activity"/>
    <property type="evidence" value="ECO:0007669"/>
    <property type="project" value="InterPro"/>
</dbReference>
<dbReference type="Gene3D" id="1.10.8.60">
    <property type="match status" value="1"/>
</dbReference>
<dbReference type="Proteomes" id="UP000426444">
    <property type="component" value="Chromosome"/>
</dbReference>
<comment type="similarity">
    <text evidence="2">In the C-terminal section; belongs to the peptidase M41 family.</text>
</comment>
<evidence type="ECO:0000256" key="6">
    <source>
        <dbReference type="ARBA" id="ARBA00022801"/>
    </source>
</evidence>
<dbReference type="PROSITE" id="PS00674">
    <property type="entry name" value="AAA"/>
    <property type="match status" value="1"/>
</dbReference>
<evidence type="ECO:0000313" key="15">
    <source>
        <dbReference type="Proteomes" id="UP000426444"/>
    </source>
</evidence>
<dbReference type="Pfam" id="PF01434">
    <property type="entry name" value="Peptidase_M41"/>
    <property type="match status" value="1"/>
</dbReference>
<dbReference type="Gene3D" id="3.40.50.300">
    <property type="entry name" value="P-loop containing nucleotide triphosphate hydrolases"/>
    <property type="match status" value="1"/>
</dbReference>
<keyword evidence="10" id="KW-0175">Coiled coil</keyword>
<sequence length="495" mass="54804">MKKEIATGSGVAGIIFLAILGLNVFPFVLFALLIGGFFYFMMNQGKMKLANVGENIKNTNFMKFEDIGGQDSAINELKEALQFLLKPDNTKKMGIRPLKGVLLVGPPGTGKTLLARAAAGYTSSEYIAASGSEFIEMYAGVGAKRIRQLFSDARKKASNSKNKSAIIFIDELEVLGSKRGGNSSHMEYDQTLNQLLVEMDGINPDDETRILLVGATNRADMLDPALIRPGRFDRQVQVTLPDKSGRSKIFSIHTKNKPLAEDIDIDDIARATFGFSGAQLESLSNEAAILALREDAQKIEHRHFIEAIDKVIMGEKLDRRPSQKEVERVSVHESGHALISELVEEGSVSSLTIVPRGKALGFMRKSSQDDQYLYTRSELEKHIMVALAGAIAEDFKYGNRSTGAKNDFNQAWKVSREIVESGLSSLGVVSIEEVPKEKLYNECKEILVNLEKETEQLLKDNINTLYNISEHLLQEESLDRRAFVKLLNSNNKLAV</sequence>
<dbReference type="OrthoDB" id="9809379at2"/>
<evidence type="ECO:0000313" key="14">
    <source>
        <dbReference type="EMBL" id="QGT99642.1"/>
    </source>
</evidence>
<dbReference type="FunFam" id="3.40.50.300:FF:001025">
    <property type="entry name" value="ATPase family, AAA domain-containing 2B"/>
    <property type="match status" value="1"/>
</dbReference>
<dbReference type="AlphaFoldDB" id="A0A6I6DF85"/>
<dbReference type="InterPro" id="IPR003960">
    <property type="entry name" value="ATPase_AAA_CS"/>
</dbReference>
<dbReference type="GO" id="GO:0046872">
    <property type="term" value="F:metal ion binding"/>
    <property type="evidence" value="ECO:0007669"/>
    <property type="project" value="UniProtKB-KW"/>
</dbReference>
<gene>
    <name evidence="14" type="ORF">SYNTR_1049</name>
</gene>
<dbReference type="KEGG" id="salq:SYNTR_1049"/>
<dbReference type="EMBL" id="CP046457">
    <property type="protein sequence ID" value="QGT99642.1"/>
    <property type="molecule type" value="Genomic_DNA"/>
</dbReference>
<feature type="domain" description="AAA+ ATPase" evidence="13">
    <location>
        <begin position="97"/>
        <end position="242"/>
    </location>
</feature>
<comment type="cofactor">
    <cofactor evidence="1">
        <name>Zn(2+)</name>
        <dbReference type="ChEBI" id="CHEBI:29105"/>
    </cofactor>
</comment>
<dbReference type="PANTHER" id="PTHR23076">
    <property type="entry name" value="METALLOPROTEASE M41 FTSH"/>
    <property type="match status" value="1"/>
</dbReference>
<keyword evidence="12" id="KW-0812">Transmembrane</keyword>
<dbReference type="InterPro" id="IPR037219">
    <property type="entry name" value="Peptidase_M41-like"/>
</dbReference>
<proteinExistence type="inferred from homology"/>
<evidence type="ECO:0000256" key="10">
    <source>
        <dbReference type="ARBA" id="ARBA00023054"/>
    </source>
</evidence>
<evidence type="ECO:0000256" key="4">
    <source>
        <dbReference type="ARBA" id="ARBA00022723"/>
    </source>
</evidence>
<evidence type="ECO:0000256" key="12">
    <source>
        <dbReference type="SAM" id="Phobius"/>
    </source>
</evidence>
<dbReference type="InterPro" id="IPR027417">
    <property type="entry name" value="P-loop_NTPase"/>
</dbReference>
<organism evidence="14 15">
    <name type="scientific">Candidatus Syntrophocurvum alkaliphilum</name>
    <dbReference type="NCBI Taxonomy" id="2293317"/>
    <lineage>
        <taxon>Bacteria</taxon>
        <taxon>Bacillati</taxon>
        <taxon>Bacillota</taxon>
        <taxon>Clostridia</taxon>
        <taxon>Eubacteriales</taxon>
        <taxon>Syntrophomonadaceae</taxon>
        <taxon>Candidatus Syntrophocurvum</taxon>
    </lineage>
</organism>
<dbReference type="GO" id="GO:0016887">
    <property type="term" value="F:ATP hydrolysis activity"/>
    <property type="evidence" value="ECO:0007669"/>
    <property type="project" value="InterPro"/>
</dbReference>
<dbReference type="Pfam" id="PF00004">
    <property type="entry name" value="AAA"/>
    <property type="match status" value="1"/>
</dbReference>
<evidence type="ECO:0000256" key="9">
    <source>
        <dbReference type="ARBA" id="ARBA00023049"/>
    </source>
</evidence>
<dbReference type="SMART" id="SM00382">
    <property type="entry name" value="AAA"/>
    <property type="match status" value="1"/>
</dbReference>
<dbReference type="GO" id="GO:0004176">
    <property type="term" value="F:ATP-dependent peptidase activity"/>
    <property type="evidence" value="ECO:0007669"/>
    <property type="project" value="InterPro"/>
</dbReference>
<keyword evidence="5 11" id="KW-0547">Nucleotide-binding</keyword>
<evidence type="ECO:0000256" key="5">
    <source>
        <dbReference type="ARBA" id="ARBA00022741"/>
    </source>
</evidence>
<comment type="similarity">
    <text evidence="11">Belongs to the AAA ATPase family.</text>
</comment>
<keyword evidence="6" id="KW-0378">Hydrolase</keyword>
<keyword evidence="3" id="KW-0645">Protease</keyword>
<evidence type="ECO:0000256" key="2">
    <source>
        <dbReference type="ARBA" id="ARBA00010044"/>
    </source>
</evidence>
<accession>A0A6I6DF85</accession>
<evidence type="ECO:0000256" key="11">
    <source>
        <dbReference type="RuleBase" id="RU003651"/>
    </source>
</evidence>
<dbReference type="Gene3D" id="1.20.58.760">
    <property type="entry name" value="Peptidase M41"/>
    <property type="match status" value="1"/>
</dbReference>
<dbReference type="InterPro" id="IPR003593">
    <property type="entry name" value="AAA+_ATPase"/>
</dbReference>
<dbReference type="InterPro" id="IPR000642">
    <property type="entry name" value="Peptidase_M41"/>
</dbReference>
<evidence type="ECO:0000256" key="3">
    <source>
        <dbReference type="ARBA" id="ARBA00022670"/>
    </source>
</evidence>
<keyword evidence="12" id="KW-1133">Transmembrane helix</keyword>
<evidence type="ECO:0000256" key="8">
    <source>
        <dbReference type="ARBA" id="ARBA00022840"/>
    </source>
</evidence>